<dbReference type="GeneID" id="31018638"/>
<dbReference type="InterPro" id="IPR000210">
    <property type="entry name" value="BTB/POZ_dom"/>
</dbReference>
<organism evidence="3 4">
    <name type="scientific">Diplodia corticola</name>
    <dbReference type="NCBI Taxonomy" id="236234"/>
    <lineage>
        <taxon>Eukaryota</taxon>
        <taxon>Fungi</taxon>
        <taxon>Dikarya</taxon>
        <taxon>Ascomycota</taxon>
        <taxon>Pezizomycotina</taxon>
        <taxon>Dothideomycetes</taxon>
        <taxon>Dothideomycetes incertae sedis</taxon>
        <taxon>Botryosphaeriales</taxon>
        <taxon>Botryosphaeriaceae</taxon>
        <taxon>Diplodia</taxon>
    </lineage>
</organism>
<dbReference type="OrthoDB" id="194443at2759"/>
<dbReference type="RefSeq" id="XP_020126288.1">
    <property type="nucleotide sequence ID" value="XM_020278377.1"/>
</dbReference>
<accession>A0A1J9RQ40</accession>
<dbReference type="EMBL" id="MNUE01000067">
    <property type="protein sequence ID" value="OJD30028.1"/>
    <property type="molecule type" value="Genomic_DNA"/>
</dbReference>
<sequence length="283" mass="32652">MNRTLSSTSLARDRYSGSNIYAFFDSRCSLKEVIQVVVSHEKKPFSVHKELIFAYSDFFKYACREPWKESGGVVELHDTESGLFDIYLRWLYWPNSLDRIENPGCTTTLDGARRVDVYKPLFDLYALGHMLQDYHFRNNVLNKIVMVARTTGQYPNRFAAFVHDMLPPASPLWRLYVDFWTGQSDARWLKTTNPADDCNSLATPMEFFRDILRRQKLGGSEKHPWEEDICQYHDHPRGTLRCADIGKRAAMDVEVEGDEHYSADTETTIGAPRDLTSGLDDVE</sequence>
<evidence type="ECO:0000256" key="1">
    <source>
        <dbReference type="SAM" id="MobiDB-lite"/>
    </source>
</evidence>
<keyword evidence="4" id="KW-1185">Reference proteome</keyword>
<dbReference type="PANTHER" id="PTHR47843">
    <property type="entry name" value="BTB DOMAIN-CONTAINING PROTEIN-RELATED"/>
    <property type="match status" value="1"/>
</dbReference>
<evidence type="ECO:0000313" key="4">
    <source>
        <dbReference type="Proteomes" id="UP000183809"/>
    </source>
</evidence>
<dbReference type="CDD" id="cd18186">
    <property type="entry name" value="BTB_POZ_ZBTB_KLHL-like"/>
    <property type="match status" value="1"/>
</dbReference>
<proteinExistence type="predicted"/>
<dbReference type="InterPro" id="IPR011333">
    <property type="entry name" value="SKP1/BTB/POZ_sf"/>
</dbReference>
<reference evidence="3 4" key="1">
    <citation type="submission" date="2016-10" db="EMBL/GenBank/DDBJ databases">
        <title>Proteomics and genomics reveal pathogen-plant mechanisms compatible with a hemibiotrophic lifestyle of Diplodia corticola.</title>
        <authorList>
            <person name="Fernandes I."/>
            <person name="De Jonge R."/>
            <person name="Van De Peer Y."/>
            <person name="Devreese B."/>
            <person name="Alves A."/>
            <person name="Esteves A.C."/>
        </authorList>
    </citation>
    <scope>NUCLEOTIDE SEQUENCE [LARGE SCALE GENOMIC DNA]</scope>
    <source>
        <strain evidence="3 4">CBS 112549</strain>
    </source>
</reference>
<gene>
    <name evidence="3" type="ORF">BKCO1_670007</name>
</gene>
<name>A0A1J9RQ40_9PEZI</name>
<dbReference type="SUPFAM" id="SSF54695">
    <property type="entry name" value="POZ domain"/>
    <property type="match status" value="1"/>
</dbReference>
<dbReference type="PANTHER" id="PTHR47843:SF2">
    <property type="entry name" value="BTB DOMAIN-CONTAINING PROTEIN"/>
    <property type="match status" value="1"/>
</dbReference>
<dbReference type="Gene3D" id="3.30.710.10">
    <property type="entry name" value="Potassium Channel Kv1.1, Chain A"/>
    <property type="match status" value="1"/>
</dbReference>
<dbReference type="PROSITE" id="PS50097">
    <property type="entry name" value="BTB"/>
    <property type="match status" value="1"/>
</dbReference>
<dbReference type="Proteomes" id="UP000183809">
    <property type="component" value="Unassembled WGS sequence"/>
</dbReference>
<protein>
    <submittedName>
        <fullName evidence="3">Kelch-like protein 8</fullName>
    </submittedName>
</protein>
<evidence type="ECO:0000259" key="2">
    <source>
        <dbReference type="PROSITE" id="PS50097"/>
    </source>
</evidence>
<comment type="caution">
    <text evidence="3">The sequence shown here is derived from an EMBL/GenBank/DDBJ whole genome shotgun (WGS) entry which is preliminary data.</text>
</comment>
<evidence type="ECO:0000313" key="3">
    <source>
        <dbReference type="EMBL" id="OJD30028.1"/>
    </source>
</evidence>
<feature type="domain" description="BTB" evidence="2">
    <location>
        <begin position="32"/>
        <end position="92"/>
    </location>
</feature>
<dbReference type="AlphaFoldDB" id="A0A1J9RQ40"/>
<feature type="region of interest" description="Disordered" evidence="1">
    <location>
        <begin position="259"/>
        <end position="283"/>
    </location>
</feature>